<dbReference type="RefSeq" id="WP_131576313.1">
    <property type="nucleotide sequence ID" value="NZ_CBCSAJ010000049.1"/>
</dbReference>
<evidence type="ECO:0000313" key="2">
    <source>
        <dbReference type="Proteomes" id="UP001597302"/>
    </source>
</evidence>
<keyword evidence="2" id="KW-1185">Reference proteome</keyword>
<accession>A0ABW4DW69</accession>
<dbReference type="Proteomes" id="UP001597302">
    <property type="component" value="Unassembled WGS sequence"/>
</dbReference>
<reference evidence="2" key="1">
    <citation type="journal article" date="2019" name="Int. J. Syst. Evol. Microbiol.">
        <title>The Global Catalogue of Microorganisms (GCM) 10K type strain sequencing project: providing services to taxonomists for standard genome sequencing and annotation.</title>
        <authorList>
            <consortium name="The Broad Institute Genomics Platform"/>
            <consortium name="The Broad Institute Genome Sequencing Center for Infectious Disease"/>
            <person name="Wu L."/>
            <person name="Ma J."/>
        </authorList>
    </citation>
    <scope>NUCLEOTIDE SEQUENCE [LARGE SCALE GENOMIC DNA]</scope>
    <source>
        <strain evidence="2">CCM 8875</strain>
    </source>
</reference>
<protein>
    <recommendedName>
        <fullName evidence="3">Alpha/beta hydrolase</fullName>
    </recommendedName>
</protein>
<comment type="caution">
    <text evidence="1">The sequence shown here is derived from an EMBL/GenBank/DDBJ whole genome shotgun (WGS) entry which is preliminary data.</text>
</comment>
<organism evidence="1 2">
    <name type="scientific">Paracoccus nototheniae</name>
    <dbReference type="NCBI Taxonomy" id="2489002"/>
    <lineage>
        <taxon>Bacteria</taxon>
        <taxon>Pseudomonadati</taxon>
        <taxon>Pseudomonadota</taxon>
        <taxon>Alphaproteobacteria</taxon>
        <taxon>Rhodobacterales</taxon>
        <taxon>Paracoccaceae</taxon>
        <taxon>Paracoccus</taxon>
    </lineage>
</organism>
<evidence type="ECO:0008006" key="3">
    <source>
        <dbReference type="Google" id="ProtNLM"/>
    </source>
</evidence>
<name>A0ABW4DW69_9RHOB</name>
<proteinExistence type="predicted"/>
<gene>
    <name evidence="1" type="ORF">ACFQ5P_07235</name>
</gene>
<dbReference type="SUPFAM" id="SSF53474">
    <property type="entry name" value="alpha/beta-Hydrolases"/>
    <property type="match status" value="1"/>
</dbReference>
<dbReference type="InterPro" id="IPR029058">
    <property type="entry name" value="AB_hydrolase_fold"/>
</dbReference>
<evidence type="ECO:0000313" key="1">
    <source>
        <dbReference type="EMBL" id="MFD1481081.1"/>
    </source>
</evidence>
<sequence>MRDQDPITVQTVAGDDTFLVTSHLGRSGSDELVVCFGYQGTGIAPTGFGIDFLTQRGYDAVYVANRWKSSYQGLSAGMLADVLAPLVQGHKVFTYGSSLGGYCALYYAGVLSARALALSPRNVLCPRDPEAFDPAAHPEWTHKLHLTDVPQSPHRPTIVFDNMHPRDSSFVRTWALPAYPDAREVHVPLSGHHTGPRLHAMGKLKGLVLAMLRDEALPDRINGFPEGSAQLATVAFREAMSGGDPVQARAAAFGIAGAGASSTVLKHIWKFAMAHKDLELCQQLVNAAGSAQHGGDLKATGILRAGRKMGLTPTV</sequence>
<dbReference type="EMBL" id="JBHTOQ010000018">
    <property type="protein sequence ID" value="MFD1481081.1"/>
    <property type="molecule type" value="Genomic_DNA"/>
</dbReference>